<dbReference type="SFLD" id="SFLDS00003">
    <property type="entry name" value="Haloacid_Dehalogenase"/>
    <property type="match status" value="1"/>
</dbReference>
<organism evidence="1 2">
    <name type="scientific">Arthrobacter bussei</name>
    <dbReference type="NCBI Taxonomy" id="2594179"/>
    <lineage>
        <taxon>Bacteria</taxon>
        <taxon>Bacillati</taxon>
        <taxon>Actinomycetota</taxon>
        <taxon>Actinomycetes</taxon>
        <taxon>Micrococcales</taxon>
        <taxon>Micrococcaceae</taxon>
        <taxon>Arthrobacter</taxon>
    </lineage>
</organism>
<evidence type="ECO:0000313" key="2">
    <source>
        <dbReference type="Proteomes" id="UP000326464"/>
    </source>
</evidence>
<gene>
    <name evidence="1" type="ORF">FNH21_13170</name>
</gene>
<keyword evidence="1" id="KW-0378">Hydrolase</keyword>
<proteinExistence type="predicted"/>
<dbReference type="SFLD" id="SFLDG01129">
    <property type="entry name" value="C1.5:_HAD__Beta-PGM__Phosphata"/>
    <property type="match status" value="1"/>
</dbReference>
<name>A0A7X1TPK7_9MICC</name>
<dbReference type="PANTHER" id="PTHR43434">
    <property type="entry name" value="PHOSPHOGLYCOLATE PHOSPHATASE"/>
    <property type="match status" value="1"/>
</dbReference>
<dbReference type="AlphaFoldDB" id="A0A7X1TPK7"/>
<dbReference type="InterPro" id="IPR023214">
    <property type="entry name" value="HAD_sf"/>
</dbReference>
<accession>A0A7X1TPK7</accession>
<dbReference type="EMBL" id="VJXX01000004">
    <property type="protein sequence ID" value="MPY11651.1"/>
    <property type="molecule type" value="Genomic_DNA"/>
</dbReference>
<dbReference type="Gene3D" id="3.40.50.1000">
    <property type="entry name" value="HAD superfamily/HAD-like"/>
    <property type="match status" value="1"/>
</dbReference>
<reference evidence="2" key="1">
    <citation type="submission" date="2019-07" db="EMBL/GenBank/DDBJ databases">
        <title>Arthrobacter KR32 sp. nov., isolated from mountain cheese made of cows milk.</title>
        <authorList>
            <person name="Flegler A."/>
        </authorList>
    </citation>
    <scope>NUCLEOTIDE SEQUENCE [LARGE SCALE GENOMIC DNA]</scope>
    <source>
        <strain evidence="2">KR32</strain>
    </source>
</reference>
<dbReference type="RefSeq" id="WP_152816398.1">
    <property type="nucleotide sequence ID" value="NZ_VJXX01000004.1"/>
</dbReference>
<dbReference type="InterPro" id="IPR050155">
    <property type="entry name" value="HAD-like_hydrolase_sf"/>
</dbReference>
<sequence>MTQDRPFTLAVIDMAGTTVDEGALQEEAFTRALTSHGVAQGTEAFTSMTAYARRTMGTSKELVFRRLFADTPTALDVNRTFEQVYDTLLARHGVQPIPGAEEAILALRDAGLKICLATGFGRHTQNMILASLGWMGLADLSLCPSDAGRGRPYPDIILTAVLALDIEDVRSVLVAGDTTSDLIAGRRAGAGAVIGVLTGAHSETDLRRAGADAVLPSMCRLPQWLQSGGAAASDQHRAPSAGTVPSMK</sequence>
<protein>
    <submittedName>
        <fullName evidence="1">HAD family hydrolase</fullName>
    </submittedName>
</protein>
<evidence type="ECO:0000313" key="1">
    <source>
        <dbReference type="EMBL" id="MPY11651.1"/>
    </source>
</evidence>
<dbReference type="GO" id="GO:0008967">
    <property type="term" value="F:phosphoglycolate phosphatase activity"/>
    <property type="evidence" value="ECO:0007669"/>
    <property type="project" value="TreeGrafter"/>
</dbReference>
<dbReference type="OrthoDB" id="5504491at2"/>
<dbReference type="SUPFAM" id="SSF56784">
    <property type="entry name" value="HAD-like"/>
    <property type="match status" value="1"/>
</dbReference>
<dbReference type="GO" id="GO:0006281">
    <property type="term" value="P:DNA repair"/>
    <property type="evidence" value="ECO:0007669"/>
    <property type="project" value="TreeGrafter"/>
</dbReference>
<comment type="caution">
    <text evidence="1">The sequence shown here is derived from an EMBL/GenBank/DDBJ whole genome shotgun (WGS) entry which is preliminary data.</text>
</comment>
<dbReference type="PANTHER" id="PTHR43434:SF19">
    <property type="entry name" value="PHOSPHONOACETALDEHYDE HYDROLASE"/>
    <property type="match status" value="1"/>
</dbReference>
<dbReference type="InterPro" id="IPR036412">
    <property type="entry name" value="HAD-like_sf"/>
</dbReference>
<dbReference type="GO" id="GO:0005829">
    <property type="term" value="C:cytosol"/>
    <property type="evidence" value="ECO:0007669"/>
    <property type="project" value="TreeGrafter"/>
</dbReference>
<dbReference type="Pfam" id="PF00702">
    <property type="entry name" value="Hydrolase"/>
    <property type="match status" value="1"/>
</dbReference>
<dbReference type="Proteomes" id="UP000326464">
    <property type="component" value="Unassembled WGS sequence"/>
</dbReference>
<keyword evidence="2" id="KW-1185">Reference proteome</keyword>